<comment type="caution">
    <text evidence="2">The sequence shown here is derived from an EMBL/GenBank/DDBJ whole genome shotgun (WGS) entry which is preliminary data.</text>
</comment>
<organism evidence="2 3">
    <name type="scientific">Paramecium sonneborni</name>
    <dbReference type="NCBI Taxonomy" id="65129"/>
    <lineage>
        <taxon>Eukaryota</taxon>
        <taxon>Sar</taxon>
        <taxon>Alveolata</taxon>
        <taxon>Ciliophora</taxon>
        <taxon>Intramacronucleata</taxon>
        <taxon>Oligohymenophorea</taxon>
        <taxon>Peniculida</taxon>
        <taxon>Parameciidae</taxon>
        <taxon>Paramecium</taxon>
    </lineage>
</organism>
<evidence type="ECO:0000313" key="3">
    <source>
        <dbReference type="Proteomes" id="UP000692954"/>
    </source>
</evidence>
<dbReference type="OrthoDB" id="312044at2759"/>
<reference evidence="2" key="1">
    <citation type="submission" date="2021-01" db="EMBL/GenBank/DDBJ databases">
        <authorList>
            <consortium name="Genoscope - CEA"/>
            <person name="William W."/>
        </authorList>
    </citation>
    <scope>NUCLEOTIDE SEQUENCE</scope>
</reference>
<protein>
    <recommendedName>
        <fullName evidence="1">H-type lectin domain-containing protein</fullName>
    </recommendedName>
</protein>
<evidence type="ECO:0000313" key="2">
    <source>
        <dbReference type="EMBL" id="CAD8095631.1"/>
    </source>
</evidence>
<proteinExistence type="predicted"/>
<sequence>MILLLIYLTFTQGFINSDNGLYDKFDDWNDNTFSCFNSFSKTGTISFSGSFETVPKVFLVLQKFDLKRTTLEFRLSITSITLTNFNVQITCPQIGQVYGIRFYWYAIDDQRIQIINSFNMDNPTIKTFAHQNANALYGFVTLTSFSYTGAFNFYISITQLTKTSVTVDISDLSANLKQLGYQIILGTQEVFQLFGHQSLNIPYNSDSQNLQGNKWFVNVPEGFNYAYNNNIRIWMQYTTTVPTISYSINSWGYFFVPTYYQSVWISHVFKNKFTPIELQSMRISQKFDFQSLNNPTILFEIPQQNESYGSNGIYQTIIDKSYLPALLNIYVRCSDGKTIKSTFNICNNCSEKKTKSFTHVCYKAINLISYFTRFSSATQAHQELTITISDSEINIVQVVYNQIQTQENILDIQILNI</sequence>
<dbReference type="Proteomes" id="UP000692954">
    <property type="component" value="Unassembled WGS sequence"/>
</dbReference>
<dbReference type="Pfam" id="PF09458">
    <property type="entry name" value="H_lectin"/>
    <property type="match status" value="1"/>
</dbReference>
<dbReference type="InterPro" id="IPR019019">
    <property type="entry name" value="H-type_lectin_domain"/>
</dbReference>
<gene>
    <name evidence="2" type="ORF">PSON_ATCC_30995.1.T0650011</name>
</gene>
<accession>A0A8S1NYP2</accession>
<dbReference type="EMBL" id="CAJJDN010000065">
    <property type="protein sequence ID" value="CAD8095631.1"/>
    <property type="molecule type" value="Genomic_DNA"/>
</dbReference>
<name>A0A8S1NYP2_9CILI</name>
<keyword evidence="3" id="KW-1185">Reference proteome</keyword>
<dbReference type="GO" id="GO:0030246">
    <property type="term" value="F:carbohydrate binding"/>
    <property type="evidence" value="ECO:0007669"/>
    <property type="project" value="InterPro"/>
</dbReference>
<evidence type="ECO:0000259" key="1">
    <source>
        <dbReference type="Pfam" id="PF09458"/>
    </source>
</evidence>
<dbReference type="GO" id="GO:0007155">
    <property type="term" value="P:cell adhesion"/>
    <property type="evidence" value="ECO:0007669"/>
    <property type="project" value="InterPro"/>
</dbReference>
<dbReference type="AlphaFoldDB" id="A0A8S1NYP2"/>
<feature type="domain" description="H-type lectin" evidence="1">
    <location>
        <begin position="44"/>
        <end position="107"/>
    </location>
</feature>